<dbReference type="AlphaFoldDB" id="F3USB4"/>
<dbReference type="InterPro" id="IPR024688">
    <property type="entry name" value="Mac_dom"/>
</dbReference>
<dbReference type="Pfam" id="PF00132">
    <property type="entry name" value="Hexapep"/>
    <property type="match status" value="1"/>
</dbReference>
<feature type="domain" description="Maltose/galactoside acetyltransferase" evidence="6">
    <location>
        <begin position="14"/>
        <end position="66"/>
    </location>
</feature>
<dbReference type="HOGENOM" id="CLU_051638_3_3_9"/>
<name>F3USB4_STRSA</name>
<dbReference type="SUPFAM" id="SSF51161">
    <property type="entry name" value="Trimeric LpxA-like enzymes"/>
    <property type="match status" value="1"/>
</dbReference>
<keyword evidence="2 5" id="KW-0808">Transferase</keyword>
<dbReference type="STRING" id="888816.HMPREF9389_1722"/>
<dbReference type="Proteomes" id="UP000005589">
    <property type="component" value="Unassembled WGS sequence"/>
</dbReference>
<evidence type="ECO:0000256" key="3">
    <source>
        <dbReference type="ARBA" id="ARBA00022737"/>
    </source>
</evidence>
<reference evidence="7 8" key="1">
    <citation type="submission" date="2011-03" db="EMBL/GenBank/DDBJ databases">
        <authorList>
            <person name="Muzny D."/>
            <person name="Qin X."/>
            <person name="Deng J."/>
            <person name="Jiang H."/>
            <person name="Liu Y."/>
            <person name="Qu J."/>
            <person name="Song X.-Z."/>
            <person name="Zhang L."/>
            <person name="Thornton R."/>
            <person name="Coyle M."/>
            <person name="Francisco L."/>
            <person name="Jackson L."/>
            <person name="Javaid M."/>
            <person name="Korchina V."/>
            <person name="Kovar C."/>
            <person name="Mata R."/>
            <person name="Mathew T."/>
            <person name="Ngo R."/>
            <person name="Nguyen L."/>
            <person name="Nguyen N."/>
            <person name="Okwuonu G."/>
            <person name="Ongeri F."/>
            <person name="Pham C."/>
            <person name="Simmons D."/>
            <person name="Wilczek-Boney K."/>
            <person name="Hale W."/>
            <person name="Jakkamsetti A."/>
            <person name="Pham P."/>
            <person name="Ruth R."/>
            <person name="San Lucas F."/>
            <person name="Warren J."/>
            <person name="Zhang J."/>
            <person name="Zhao Z."/>
            <person name="Zhou C."/>
            <person name="Zhu D."/>
            <person name="Lee S."/>
            <person name="Bess C."/>
            <person name="Blankenburg K."/>
            <person name="Forbes L."/>
            <person name="Fu Q."/>
            <person name="Gubbala S."/>
            <person name="Hirani K."/>
            <person name="Jayaseelan J.C."/>
            <person name="Lara F."/>
            <person name="Munidasa M."/>
            <person name="Palculict T."/>
            <person name="Patil S."/>
            <person name="Pu L.-L."/>
            <person name="Saada N."/>
            <person name="Tang L."/>
            <person name="Weissenberger G."/>
            <person name="Zhu Y."/>
            <person name="Hemphill L."/>
            <person name="Shang Y."/>
            <person name="Youmans B."/>
            <person name="Ayvaz T."/>
            <person name="Ross M."/>
            <person name="Santibanez J."/>
            <person name="Aqrawi P."/>
            <person name="Gross S."/>
            <person name="Joshi V."/>
            <person name="Fowler G."/>
            <person name="Nazareth L."/>
            <person name="Reid J."/>
            <person name="Worley K."/>
            <person name="Petrosino J."/>
            <person name="Highlander S."/>
            <person name="Gibbs R."/>
        </authorList>
    </citation>
    <scope>NUCLEOTIDE SEQUENCE [LARGE SCALE GENOMIC DNA]</scope>
    <source>
        <strain evidence="7 8">SK355</strain>
    </source>
</reference>
<dbReference type="Gene3D" id="2.160.10.10">
    <property type="entry name" value="Hexapeptide repeat proteins"/>
    <property type="match status" value="1"/>
</dbReference>
<dbReference type="InterPro" id="IPR001451">
    <property type="entry name" value="Hexapep"/>
</dbReference>
<evidence type="ECO:0000256" key="5">
    <source>
        <dbReference type="RuleBase" id="RU367021"/>
    </source>
</evidence>
<proteinExistence type="inferred from homology"/>
<evidence type="ECO:0000256" key="4">
    <source>
        <dbReference type="ARBA" id="ARBA00023315"/>
    </source>
</evidence>
<organism evidence="7 8">
    <name type="scientific">Streptococcus sanguinis SK355</name>
    <dbReference type="NCBI Taxonomy" id="888816"/>
    <lineage>
        <taxon>Bacteria</taxon>
        <taxon>Bacillati</taxon>
        <taxon>Bacillota</taxon>
        <taxon>Bacilli</taxon>
        <taxon>Lactobacillales</taxon>
        <taxon>Streptococcaceae</taxon>
        <taxon>Streptococcus</taxon>
    </lineage>
</organism>
<gene>
    <name evidence="7" type="primary">maa</name>
    <name evidence="7" type="ORF">HMPREF9389_1722</name>
</gene>
<dbReference type="SMART" id="SM01266">
    <property type="entry name" value="Mac"/>
    <property type="match status" value="1"/>
</dbReference>
<dbReference type="EMBL" id="AFFN01000026">
    <property type="protein sequence ID" value="EGJ38269.1"/>
    <property type="molecule type" value="Genomic_DNA"/>
</dbReference>
<dbReference type="Pfam" id="PF12464">
    <property type="entry name" value="Mac"/>
    <property type="match status" value="1"/>
</dbReference>
<comment type="similarity">
    <text evidence="1 5">Belongs to the transferase hexapeptide repeat family.</text>
</comment>
<dbReference type="GO" id="GO:0008870">
    <property type="term" value="F:galactoside O-acetyltransferase activity"/>
    <property type="evidence" value="ECO:0007669"/>
    <property type="project" value="TreeGrafter"/>
</dbReference>
<evidence type="ECO:0000259" key="6">
    <source>
        <dbReference type="SMART" id="SM01266"/>
    </source>
</evidence>
<dbReference type="PATRIC" id="fig|888816.3.peg.1689"/>
<dbReference type="eggNOG" id="COG0110">
    <property type="taxonomic scope" value="Bacteria"/>
</dbReference>
<accession>F3USB4</accession>
<keyword evidence="4 5" id="KW-0012">Acyltransferase</keyword>
<dbReference type="CDD" id="cd03357">
    <property type="entry name" value="LbH_MAT_GAT"/>
    <property type="match status" value="1"/>
</dbReference>
<keyword evidence="3" id="KW-0677">Repeat</keyword>
<dbReference type="InterPro" id="IPR011004">
    <property type="entry name" value="Trimer_LpxA-like_sf"/>
</dbReference>
<dbReference type="FunFam" id="2.160.10.10:FF:000025">
    <property type="entry name" value="Hexapeptide-repeat containing-acetyltransferase"/>
    <property type="match status" value="1"/>
</dbReference>
<evidence type="ECO:0000256" key="2">
    <source>
        <dbReference type="ARBA" id="ARBA00022679"/>
    </source>
</evidence>
<dbReference type="PANTHER" id="PTHR43017:SF1">
    <property type="entry name" value="ACETYLTRANSFERASE YJL218W-RELATED"/>
    <property type="match status" value="1"/>
</dbReference>
<comment type="caution">
    <text evidence="7">The sequence shown here is derived from an EMBL/GenBank/DDBJ whole genome shotgun (WGS) entry which is preliminary data.</text>
</comment>
<sequence>MNKHKKEDAMRSEYEKMIAGEIYRPQDEDLRKIRACSKEFQYRFNQERDSDRRSAIIKEWFGSTGENLAMKPDLVCDYGINIHLGENFYSNWNLTMLDVCPIHIGDNALLGPNCQFLTPLHPLDPVERNSGIEYGAPITIGDNFWAGGGVTILPGVTLGDNVVVGAGAIVTKSFGDNVVLAGNPARIIKKIPVHKE</sequence>
<dbReference type="InterPro" id="IPR039369">
    <property type="entry name" value="LacA-like"/>
</dbReference>
<protein>
    <recommendedName>
        <fullName evidence="5">Acetyltransferase</fullName>
        <ecNumber evidence="5">2.3.1.-</ecNumber>
    </recommendedName>
</protein>
<evidence type="ECO:0000313" key="8">
    <source>
        <dbReference type="Proteomes" id="UP000005589"/>
    </source>
</evidence>
<evidence type="ECO:0000256" key="1">
    <source>
        <dbReference type="ARBA" id="ARBA00007274"/>
    </source>
</evidence>
<dbReference type="EC" id="2.3.1.-" evidence="5"/>
<evidence type="ECO:0000313" key="7">
    <source>
        <dbReference type="EMBL" id="EGJ38269.1"/>
    </source>
</evidence>
<dbReference type="PANTHER" id="PTHR43017">
    <property type="entry name" value="GALACTOSIDE O-ACETYLTRANSFERASE"/>
    <property type="match status" value="1"/>
</dbReference>